<keyword evidence="1" id="KW-1133">Transmembrane helix</keyword>
<evidence type="ECO:0008006" key="4">
    <source>
        <dbReference type="Google" id="ProtNLM"/>
    </source>
</evidence>
<organism evidence="2 3">
    <name type="scientific">Eubacterium multiforme</name>
    <dbReference type="NCBI Taxonomy" id="83339"/>
    <lineage>
        <taxon>Bacteria</taxon>
        <taxon>Bacillati</taxon>
        <taxon>Bacillota</taxon>
        <taxon>Clostridia</taxon>
        <taxon>Eubacteriales</taxon>
        <taxon>Eubacteriaceae</taxon>
        <taxon>Eubacterium</taxon>
    </lineage>
</organism>
<evidence type="ECO:0000313" key="3">
    <source>
        <dbReference type="Proteomes" id="UP001228504"/>
    </source>
</evidence>
<keyword evidence="1" id="KW-0812">Transmembrane</keyword>
<accession>A0ABT9USB7</accession>
<protein>
    <recommendedName>
        <fullName evidence="4">Lipoprotein</fullName>
    </recommendedName>
</protein>
<keyword evidence="3" id="KW-1185">Reference proteome</keyword>
<dbReference type="RefSeq" id="WP_307484322.1">
    <property type="nucleotide sequence ID" value="NZ_JAUSUF010000002.1"/>
</dbReference>
<reference evidence="2 3" key="1">
    <citation type="submission" date="2023-07" db="EMBL/GenBank/DDBJ databases">
        <title>Genomic Encyclopedia of Type Strains, Phase IV (KMG-IV): sequencing the most valuable type-strain genomes for metagenomic binning, comparative biology and taxonomic classification.</title>
        <authorList>
            <person name="Goeker M."/>
        </authorList>
    </citation>
    <scope>NUCLEOTIDE SEQUENCE [LARGE SCALE GENOMIC DNA]</scope>
    <source>
        <strain evidence="2 3">DSM 20694</strain>
    </source>
</reference>
<keyword evidence="1" id="KW-0472">Membrane</keyword>
<evidence type="ECO:0000313" key="2">
    <source>
        <dbReference type="EMBL" id="MDQ0149201.1"/>
    </source>
</evidence>
<feature type="transmembrane region" description="Helical" evidence="1">
    <location>
        <begin position="6"/>
        <end position="29"/>
    </location>
</feature>
<sequence>MKKKKLITFSIVFVIIVGIIGFFKCKLYLEKMDAHKKIDKFITEKAGISLSEILDTAPIKVMGNVGDTEKEYIKNFTTKRDLEKWKEKLKKDGKNYKDLRATECEIQYSCTYSPEVSKFKQVNVYNFYYNLYGNSINRFKEIENKFEYPPNKSMKKFLKELNTNYKD</sequence>
<name>A0ABT9USB7_9FIRM</name>
<evidence type="ECO:0000256" key="1">
    <source>
        <dbReference type="SAM" id="Phobius"/>
    </source>
</evidence>
<proteinExistence type="predicted"/>
<dbReference type="EMBL" id="JAUSUF010000002">
    <property type="protein sequence ID" value="MDQ0149201.1"/>
    <property type="molecule type" value="Genomic_DNA"/>
</dbReference>
<comment type="caution">
    <text evidence="2">The sequence shown here is derived from an EMBL/GenBank/DDBJ whole genome shotgun (WGS) entry which is preliminary data.</text>
</comment>
<dbReference type="Proteomes" id="UP001228504">
    <property type="component" value="Unassembled WGS sequence"/>
</dbReference>
<gene>
    <name evidence="2" type="ORF">J2S18_001131</name>
</gene>